<dbReference type="Proteomes" id="UP000572817">
    <property type="component" value="Unassembled WGS sequence"/>
</dbReference>
<feature type="region of interest" description="Disordered" evidence="1">
    <location>
        <begin position="1"/>
        <end position="59"/>
    </location>
</feature>
<reference evidence="2" key="1">
    <citation type="submission" date="2020-04" db="EMBL/GenBank/DDBJ databases">
        <title>Genome Assembly and Annotation of Botryosphaeria dothidea sdau 11-99, a Latent Pathogen of Apple Fruit Ring Rot in China.</title>
        <authorList>
            <person name="Yu C."/>
            <person name="Diao Y."/>
            <person name="Lu Q."/>
            <person name="Zhao J."/>
            <person name="Cui S."/>
            <person name="Peng C."/>
            <person name="He B."/>
            <person name="Liu H."/>
        </authorList>
    </citation>
    <scope>NUCLEOTIDE SEQUENCE [LARGE SCALE GENOMIC DNA]</scope>
    <source>
        <strain evidence="2">Sdau11-99</strain>
    </source>
</reference>
<evidence type="ECO:0000313" key="2">
    <source>
        <dbReference type="EMBL" id="KAF4301445.1"/>
    </source>
</evidence>
<feature type="compositionally biased region" description="Pro residues" evidence="1">
    <location>
        <begin position="20"/>
        <end position="36"/>
    </location>
</feature>
<feature type="compositionally biased region" description="Low complexity" evidence="1">
    <location>
        <begin position="214"/>
        <end position="231"/>
    </location>
</feature>
<sequence>MPKPLTISPAPFKSSHLSTPPSPFSPRLPLTPPASPPNTRSSLISSSKRELSSPSTPPPSPALKWVWQCHICHRTYPLGATRRCLDDGHYFCSGVTTVKTWRASTNPRKRTKKHRACPSEFDYAGWKKFAHWRRSEEAIRNVSFDTVFDSDDTTEGDYSNFPSLALVRTPQKGIHRDCWNRCDFPSECRWGSQYGMQARATPLLPAAAKEHPSYSEYSGPEPQSSPSSAAPKLDTAPATLFRSAYTPPTTFDGILDRHQEGELSPLSPKELRDKFWDGILDSARQRKKSKGNGAHSPLALHPVTEEPEPESPGLTSPEPAFEDGGRAGSRTGPAGVSERPFEALDRWTLPGLGEEEVDVQTPEPVIVASSSSSSRRHGFDFRFADEEEEWSAGMQIPKVGVRVDKAKKGKGRKLRKRV</sequence>
<evidence type="ECO:0000313" key="3">
    <source>
        <dbReference type="Proteomes" id="UP000572817"/>
    </source>
</evidence>
<feature type="region of interest" description="Disordered" evidence="1">
    <location>
        <begin position="209"/>
        <end position="233"/>
    </location>
</feature>
<protein>
    <submittedName>
        <fullName evidence="2">Uncharacterized protein</fullName>
    </submittedName>
</protein>
<keyword evidence="3" id="KW-1185">Reference proteome</keyword>
<dbReference type="AlphaFoldDB" id="A0A8H4IHL7"/>
<feature type="region of interest" description="Disordered" evidence="1">
    <location>
        <begin position="285"/>
        <end position="342"/>
    </location>
</feature>
<evidence type="ECO:0000256" key="1">
    <source>
        <dbReference type="SAM" id="MobiDB-lite"/>
    </source>
</evidence>
<accession>A0A8H4IHL7</accession>
<proteinExistence type="predicted"/>
<feature type="compositionally biased region" description="Low complexity" evidence="1">
    <location>
        <begin position="37"/>
        <end position="46"/>
    </location>
</feature>
<dbReference type="OrthoDB" id="5396104at2759"/>
<dbReference type="EMBL" id="WWBZ02000082">
    <property type="protein sequence ID" value="KAF4301445.1"/>
    <property type="molecule type" value="Genomic_DNA"/>
</dbReference>
<name>A0A8H4IHL7_9PEZI</name>
<gene>
    <name evidence="2" type="ORF">GTA08_BOTSDO10784</name>
</gene>
<comment type="caution">
    <text evidence="2">The sequence shown here is derived from an EMBL/GenBank/DDBJ whole genome shotgun (WGS) entry which is preliminary data.</text>
</comment>
<organism evidence="2 3">
    <name type="scientific">Botryosphaeria dothidea</name>
    <dbReference type="NCBI Taxonomy" id="55169"/>
    <lineage>
        <taxon>Eukaryota</taxon>
        <taxon>Fungi</taxon>
        <taxon>Dikarya</taxon>
        <taxon>Ascomycota</taxon>
        <taxon>Pezizomycotina</taxon>
        <taxon>Dothideomycetes</taxon>
        <taxon>Dothideomycetes incertae sedis</taxon>
        <taxon>Botryosphaeriales</taxon>
        <taxon>Botryosphaeriaceae</taxon>
        <taxon>Botryosphaeria</taxon>
    </lineage>
</organism>